<evidence type="ECO:0008006" key="5">
    <source>
        <dbReference type="Google" id="ProtNLM"/>
    </source>
</evidence>
<evidence type="ECO:0000256" key="1">
    <source>
        <dbReference type="SAM" id="Coils"/>
    </source>
</evidence>
<dbReference type="OrthoDB" id="572088at2"/>
<comment type="caution">
    <text evidence="4">The sequence shown here is derived from an EMBL/GenBank/DDBJ whole genome shotgun (WGS) entry which is preliminary data.</text>
</comment>
<dbReference type="Gene3D" id="1.20.1600.10">
    <property type="entry name" value="Outer membrane efflux proteins (OEP)"/>
    <property type="match status" value="1"/>
</dbReference>
<reference evidence="4" key="1">
    <citation type="journal article" date="2015" name="Genome Announc.">
        <title>Draft Genome Sequence of Tolypothrix boutellei Strain VB521301.</title>
        <authorList>
            <person name="Chandrababunaidu M.M."/>
            <person name="Singh D."/>
            <person name="Sen D."/>
            <person name="Bhan S."/>
            <person name="Das S."/>
            <person name="Gupta A."/>
            <person name="Adhikary S.P."/>
            <person name="Tripathy S."/>
        </authorList>
    </citation>
    <scope>NUCLEOTIDE SEQUENCE</scope>
    <source>
        <strain evidence="4">VB521301</strain>
    </source>
</reference>
<evidence type="ECO:0000313" key="4">
    <source>
        <dbReference type="EMBL" id="KIE12533.1"/>
    </source>
</evidence>
<name>A0A0C1RA48_9CYAN</name>
<feature type="signal peptide" evidence="3">
    <location>
        <begin position="1"/>
        <end position="24"/>
    </location>
</feature>
<dbReference type="STRING" id="1479485.DA73_0209450"/>
<feature type="coiled-coil region" evidence="1">
    <location>
        <begin position="131"/>
        <end position="158"/>
    </location>
</feature>
<accession>A0A0C1RA48</accession>
<keyword evidence="1" id="KW-0175">Coiled coil</keyword>
<organism evidence="4">
    <name type="scientific">Tolypothrix bouteillei VB521301</name>
    <dbReference type="NCBI Taxonomy" id="1479485"/>
    <lineage>
        <taxon>Bacteria</taxon>
        <taxon>Bacillati</taxon>
        <taxon>Cyanobacteriota</taxon>
        <taxon>Cyanophyceae</taxon>
        <taxon>Nostocales</taxon>
        <taxon>Tolypothrichaceae</taxon>
        <taxon>Tolypothrix</taxon>
    </lineage>
</organism>
<feature type="chain" id="PRO_5002151644" description="Outer membrane efflux protein" evidence="3">
    <location>
        <begin position="25"/>
        <end position="338"/>
    </location>
</feature>
<evidence type="ECO:0000256" key="2">
    <source>
        <dbReference type="SAM" id="MobiDB-lite"/>
    </source>
</evidence>
<gene>
    <name evidence="4" type="ORF">DA73_0209450</name>
</gene>
<feature type="region of interest" description="Disordered" evidence="2">
    <location>
        <begin position="28"/>
        <end position="89"/>
    </location>
</feature>
<keyword evidence="3" id="KW-0732">Signal</keyword>
<proteinExistence type="predicted"/>
<evidence type="ECO:0000256" key="3">
    <source>
        <dbReference type="SAM" id="SignalP"/>
    </source>
</evidence>
<protein>
    <recommendedName>
        <fullName evidence="5">Outer membrane efflux protein</fullName>
    </recommendedName>
</protein>
<dbReference type="EMBL" id="JHEG02000036">
    <property type="protein sequence ID" value="KIE12533.1"/>
    <property type="molecule type" value="Genomic_DNA"/>
</dbReference>
<dbReference type="AlphaFoldDB" id="A0A0C1RA48"/>
<sequence>MASTARQLLLATLLLISLQIQVQAQVPTPVPPAQAPTEGEVNLDEQPPSEALNEEQPEQQVDPEQAESESDSVVPKTEQNPFSKPNIDKLIQTQFTDDMWRIMRGGLPCLETSSNCLQQLQERAVGQSPLLKEIDARIAEANQRVEEAKQRNQKSINLAVLTPGLQYLLTPVAQTDAKKRPRGFLDNLGALFRGDISLINGLLNVVGVPFFQSLTGGNEQAQTRAIQIGDIQVKIAELQRSRAQLADTIREKVVASLIKFDEARTDYQTSVVVAARAAQQFQVYKIRYVRGNNDTESYLTQENQLDRVKAQTYSSWAKMRRSLFELKLLVLSVKEAEI</sequence>